<evidence type="ECO:0000256" key="1">
    <source>
        <dbReference type="ARBA" id="ARBA00009913"/>
    </source>
</evidence>
<dbReference type="SUPFAM" id="SSF53041">
    <property type="entry name" value="Resolvase-like"/>
    <property type="match status" value="1"/>
</dbReference>
<dbReference type="Pfam" id="PF02796">
    <property type="entry name" value="HTH_7"/>
    <property type="match status" value="1"/>
</dbReference>
<dbReference type="GO" id="GO:0003677">
    <property type="term" value="F:DNA binding"/>
    <property type="evidence" value="ECO:0007669"/>
    <property type="project" value="InterPro"/>
</dbReference>
<dbReference type="PROSITE" id="PS51736">
    <property type="entry name" value="RECOMBINASES_3"/>
    <property type="match status" value="1"/>
</dbReference>
<dbReference type="Proteomes" id="UP000325576">
    <property type="component" value="Unassembled WGS sequence"/>
</dbReference>
<dbReference type="Gene3D" id="3.40.50.1390">
    <property type="entry name" value="Resolvase, N-terminal catalytic domain"/>
    <property type="match status" value="1"/>
</dbReference>
<dbReference type="CDD" id="cd00569">
    <property type="entry name" value="HTH_Hin_like"/>
    <property type="match status" value="1"/>
</dbReference>
<feature type="region of interest" description="Disordered" evidence="2">
    <location>
        <begin position="47"/>
        <end position="71"/>
    </location>
</feature>
<dbReference type="InterPro" id="IPR006120">
    <property type="entry name" value="Resolvase_HTH_dom"/>
</dbReference>
<dbReference type="Gene3D" id="1.10.10.60">
    <property type="entry name" value="Homeodomain-like"/>
    <property type="match status" value="1"/>
</dbReference>
<gene>
    <name evidence="4" type="ORF">BS297_18755</name>
</gene>
<dbReference type="GO" id="GO:0000150">
    <property type="term" value="F:DNA strand exchange activity"/>
    <property type="evidence" value="ECO:0007669"/>
    <property type="project" value="InterPro"/>
</dbReference>
<dbReference type="InterPro" id="IPR006119">
    <property type="entry name" value="Resolv_N"/>
</dbReference>
<evidence type="ECO:0000256" key="2">
    <source>
        <dbReference type="SAM" id="MobiDB-lite"/>
    </source>
</evidence>
<accession>A0A5N5E149</accession>
<dbReference type="InterPro" id="IPR036162">
    <property type="entry name" value="Resolvase-like_N_sf"/>
</dbReference>
<comment type="similarity">
    <text evidence="1">Belongs to the site-specific recombinase resolvase family.</text>
</comment>
<feature type="domain" description="Resolvase/invertase-type recombinase catalytic" evidence="3">
    <location>
        <begin position="1"/>
        <end position="49"/>
    </location>
</feature>
<protein>
    <recommendedName>
        <fullName evidence="3">Resolvase/invertase-type recombinase catalytic domain-containing protein</fullName>
    </recommendedName>
</protein>
<evidence type="ECO:0000313" key="5">
    <source>
        <dbReference type="Proteomes" id="UP000325576"/>
    </source>
</evidence>
<comment type="caution">
    <text evidence="4">The sequence shown here is derived from an EMBL/GenBank/DDBJ whole genome shotgun (WGS) entry which is preliminary data.</text>
</comment>
<reference evidence="4 5" key="1">
    <citation type="journal article" date="2017" name="Poromechanics V (2013)">
        <title>Genomic Characterization of the Arsenic-Tolerant Actinobacterium, &lt;i&gt;Rhodococcus erythropolis&lt;/i&gt; S43.</title>
        <authorList>
            <person name="Retamal-Morales G."/>
            <person name="Mehnert M."/>
            <person name="Schwabe R."/>
            <person name="Tischler D."/>
            <person name="Schloemann M."/>
            <person name="Levican G.J."/>
        </authorList>
    </citation>
    <scope>NUCLEOTIDE SEQUENCE [LARGE SCALE GENOMIC DNA]</scope>
    <source>
        <strain evidence="4 5">S43</strain>
    </source>
</reference>
<dbReference type="EMBL" id="MRBO01000501">
    <property type="protein sequence ID" value="KAB2583816.1"/>
    <property type="molecule type" value="Genomic_DNA"/>
</dbReference>
<dbReference type="SUPFAM" id="SSF46689">
    <property type="entry name" value="Homeodomain-like"/>
    <property type="match status" value="1"/>
</dbReference>
<evidence type="ECO:0000313" key="4">
    <source>
        <dbReference type="EMBL" id="KAB2583816.1"/>
    </source>
</evidence>
<dbReference type="AlphaFoldDB" id="A0A5N5E149"/>
<dbReference type="InterPro" id="IPR009057">
    <property type="entry name" value="Homeodomain-like_sf"/>
</dbReference>
<proteinExistence type="inferred from homology"/>
<dbReference type="Pfam" id="PF00239">
    <property type="entry name" value="Resolvase"/>
    <property type="match status" value="1"/>
</dbReference>
<organism evidence="4 5">
    <name type="scientific">Rhodococcus erythropolis</name>
    <name type="common">Arthrobacter picolinophilus</name>
    <dbReference type="NCBI Taxonomy" id="1833"/>
    <lineage>
        <taxon>Bacteria</taxon>
        <taxon>Bacillati</taxon>
        <taxon>Actinomycetota</taxon>
        <taxon>Actinomycetes</taxon>
        <taxon>Mycobacteriales</taxon>
        <taxon>Nocardiaceae</taxon>
        <taxon>Rhodococcus</taxon>
        <taxon>Rhodococcus erythropolis group</taxon>
    </lineage>
</organism>
<sequence length="94" mass="10354">MGVSINRPIDTTTSTGKLIFQIFGALSEFERNLVRERTMAGLTAARDRGRIGGRPSSLTAAKKRQANKMRGDGVSMREIAEVLNVARSTLYRNL</sequence>
<name>A0A5N5E149_RHOER</name>
<evidence type="ECO:0000259" key="3">
    <source>
        <dbReference type="PROSITE" id="PS51736"/>
    </source>
</evidence>